<dbReference type="AlphaFoldDB" id="A0A1G2QV11"/>
<dbReference type="Proteomes" id="UP000178170">
    <property type="component" value="Unassembled WGS sequence"/>
</dbReference>
<organism evidence="2 3">
    <name type="scientific">Candidatus Wildermuthbacteria bacterium RIFCSPHIGHO2_01_FULL_48_27b</name>
    <dbReference type="NCBI Taxonomy" id="1802447"/>
    <lineage>
        <taxon>Bacteria</taxon>
        <taxon>Candidatus Wildermuthiibacteriota</taxon>
    </lineage>
</organism>
<reference evidence="2 3" key="1">
    <citation type="journal article" date="2016" name="Nat. Commun.">
        <title>Thousands of microbial genomes shed light on interconnected biogeochemical processes in an aquifer system.</title>
        <authorList>
            <person name="Anantharaman K."/>
            <person name="Brown C.T."/>
            <person name="Hug L.A."/>
            <person name="Sharon I."/>
            <person name="Castelle C.J."/>
            <person name="Probst A.J."/>
            <person name="Thomas B.C."/>
            <person name="Singh A."/>
            <person name="Wilkins M.J."/>
            <person name="Karaoz U."/>
            <person name="Brodie E.L."/>
            <person name="Williams K.H."/>
            <person name="Hubbard S.S."/>
            <person name="Banfield J.F."/>
        </authorList>
    </citation>
    <scope>NUCLEOTIDE SEQUENCE [LARGE SCALE GENOMIC DNA]</scope>
</reference>
<evidence type="ECO:0000256" key="1">
    <source>
        <dbReference type="SAM" id="MobiDB-lite"/>
    </source>
</evidence>
<comment type="caution">
    <text evidence="2">The sequence shown here is derived from an EMBL/GenBank/DDBJ whole genome shotgun (WGS) entry which is preliminary data.</text>
</comment>
<protein>
    <submittedName>
        <fullName evidence="2">Uncharacterized protein</fullName>
    </submittedName>
</protein>
<proteinExistence type="predicted"/>
<evidence type="ECO:0000313" key="2">
    <source>
        <dbReference type="EMBL" id="OHA64333.1"/>
    </source>
</evidence>
<evidence type="ECO:0000313" key="3">
    <source>
        <dbReference type="Proteomes" id="UP000178170"/>
    </source>
</evidence>
<gene>
    <name evidence="2" type="ORF">A2843_02540</name>
</gene>
<feature type="region of interest" description="Disordered" evidence="1">
    <location>
        <begin position="220"/>
        <end position="267"/>
    </location>
</feature>
<sequence>MASSPRQPKRSYLDTVHRVMRGIGAVGKEVTRGGPSPKEQMSKKYGKYYQGFQGKLWMRGKKGEGLVGVAKYLSKSERQLAALKIRNRSRGPHFQPGRFGLRQEDVLQKAYPQWVEVLGKQKADMLLNSQGLHSSYSQYSGGREVRVEKGEEMLMRTAGLSKEDKYLAREIYRGAAPVSFKETTSHRREFTQEENVEIAEEIGKEFGAQAKDRYEKSWGVERLGGSGAKSAPPAPRSRWNISSLTGWGRRPSGGDAGSGANTNIKKT</sequence>
<accession>A0A1G2QV11</accession>
<dbReference type="EMBL" id="MHTS01000017">
    <property type="protein sequence ID" value="OHA64333.1"/>
    <property type="molecule type" value="Genomic_DNA"/>
</dbReference>
<name>A0A1G2QV11_9BACT</name>